<dbReference type="RefSeq" id="WP_012237669.1">
    <property type="nucleotide sequence ID" value="NC_010162.1"/>
</dbReference>
<dbReference type="STRING" id="448385.sce5037"/>
<dbReference type="OrthoDB" id="528778at2"/>
<dbReference type="BioCyc" id="SCEL448385:SCE_RS25865-MONOMER"/>
<dbReference type="EMBL" id="AM746676">
    <property type="protein sequence ID" value="CAN95200.1"/>
    <property type="molecule type" value="Genomic_DNA"/>
</dbReference>
<name>A9FLC4_SORC5</name>
<dbReference type="InterPro" id="IPR025311">
    <property type="entry name" value="DUF4166"/>
</dbReference>
<keyword evidence="4" id="KW-1185">Reference proteome</keyword>
<gene>
    <name evidence="3" type="ordered locus">sce5037</name>
</gene>
<evidence type="ECO:0000313" key="3">
    <source>
        <dbReference type="EMBL" id="CAN95200.1"/>
    </source>
</evidence>
<organism evidence="3 4">
    <name type="scientific">Sorangium cellulosum (strain So ce56)</name>
    <name type="common">Polyangium cellulosum (strain So ce56)</name>
    <dbReference type="NCBI Taxonomy" id="448385"/>
    <lineage>
        <taxon>Bacteria</taxon>
        <taxon>Pseudomonadati</taxon>
        <taxon>Myxococcota</taxon>
        <taxon>Polyangia</taxon>
        <taxon>Polyangiales</taxon>
        <taxon>Polyangiaceae</taxon>
        <taxon>Sorangium</taxon>
    </lineage>
</organism>
<feature type="region of interest" description="Disordered" evidence="1">
    <location>
        <begin position="1"/>
        <end position="21"/>
    </location>
</feature>
<evidence type="ECO:0000313" key="4">
    <source>
        <dbReference type="Proteomes" id="UP000002139"/>
    </source>
</evidence>
<protein>
    <recommendedName>
        <fullName evidence="2">DUF4166 domain-containing protein</fullName>
    </recommendedName>
</protein>
<sequence length="240" mass="25432">MRGSAGEPDSRPRRAPASCSSAARRVPAPALYPALLGAAWAALAPPVQRLHAGGARARGRFRVRRGRGLAARLVAGLLRMPEAAEDVAVTLAVEPAGDGERWLRTFGVRPLFSSQWRAGDLLVEGLGLVQCWFRLRAEGGALVFEQVRSTLGLRRLGLPLPRWLAPRIEGRAGPLQDEVHVDVRIFAPVAGLLVAYEGRVANEAGGEAPPARAGGSTPESTAPSAPEPRAPEPRAPEPRA</sequence>
<feature type="region of interest" description="Disordered" evidence="1">
    <location>
        <begin position="204"/>
        <end position="240"/>
    </location>
</feature>
<dbReference type="KEGG" id="scl:sce5037"/>
<accession>A9FLC4</accession>
<dbReference type="eggNOG" id="COG1748">
    <property type="taxonomic scope" value="Bacteria"/>
</dbReference>
<feature type="domain" description="DUF4166" evidence="2">
    <location>
        <begin position="43"/>
        <end position="199"/>
    </location>
</feature>
<dbReference type="HOGENOM" id="CLU_099001_2_0_7"/>
<feature type="compositionally biased region" description="Low complexity" evidence="1">
    <location>
        <begin position="204"/>
        <end position="224"/>
    </location>
</feature>
<proteinExistence type="predicted"/>
<reference evidence="3 4" key="1">
    <citation type="journal article" date="2007" name="Nat. Biotechnol.">
        <title>Complete genome sequence of the myxobacterium Sorangium cellulosum.</title>
        <authorList>
            <person name="Schneiker S."/>
            <person name="Perlova O."/>
            <person name="Kaiser O."/>
            <person name="Gerth K."/>
            <person name="Alici A."/>
            <person name="Altmeyer M.O."/>
            <person name="Bartels D."/>
            <person name="Bekel T."/>
            <person name="Beyer S."/>
            <person name="Bode E."/>
            <person name="Bode H.B."/>
            <person name="Bolten C.J."/>
            <person name="Choudhuri J.V."/>
            <person name="Doss S."/>
            <person name="Elnakady Y.A."/>
            <person name="Frank B."/>
            <person name="Gaigalat L."/>
            <person name="Goesmann A."/>
            <person name="Groeger C."/>
            <person name="Gross F."/>
            <person name="Jelsbak L."/>
            <person name="Jelsbak L."/>
            <person name="Kalinowski J."/>
            <person name="Kegler C."/>
            <person name="Knauber T."/>
            <person name="Konietzny S."/>
            <person name="Kopp M."/>
            <person name="Krause L."/>
            <person name="Krug D."/>
            <person name="Linke B."/>
            <person name="Mahmud T."/>
            <person name="Martinez-Arias R."/>
            <person name="McHardy A.C."/>
            <person name="Merai M."/>
            <person name="Meyer F."/>
            <person name="Mormann S."/>
            <person name="Munoz-Dorado J."/>
            <person name="Perez J."/>
            <person name="Pradella S."/>
            <person name="Rachid S."/>
            <person name="Raddatz G."/>
            <person name="Rosenau F."/>
            <person name="Rueckert C."/>
            <person name="Sasse F."/>
            <person name="Scharfe M."/>
            <person name="Schuster S.C."/>
            <person name="Suen G."/>
            <person name="Treuner-Lange A."/>
            <person name="Velicer G.J."/>
            <person name="Vorholter F.-J."/>
            <person name="Weissman K.J."/>
            <person name="Welch R.D."/>
            <person name="Wenzel S.C."/>
            <person name="Whitworth D.E."/>
            <person name="Wilhelm S."/>
            <person name="Wittmann C."/>
            <person name="Bloecker H."/>
            <person name="Puehler A."/>
            <person name="Mueller R."/>
        </authorList>
    </citation>
    <scope>NUCLEOTIDE SEQUENCE [LARGE SCALE GENOMIC DNA]</scope>
    <source>
        <strain evidence="4">So ce56</strain>
    </source>
</reference>
<dbReference type="AlphaFoldDB" id="A9FLC4"/>
<dbReference type="Pfam" id="PF13761">
    <property type="entry name" value="DUF4166"/>
    <property type="match status" value="1"/>
</dbReference>
<dbReference type="Proteomes" id="UP000002139">
    <property type="component" value="Chromosome"/>
</dbReference>
<feature type="compositionally biased region" description="Basic and acidic residues" evidence="1">
    <location>
        <begin position="229"/>
        <end position="240"/>
    </location>
</feature>
<evidence type="ECO:0000259" key="2">
    <source>
        <dbReference type="Pfam" id="PF13761"/>
    </source>
</evidence>
<evidence type="ECO:0000256" key="1">
    <source>
        <dbReference type="SAM" id="MobiDB-lite"/>
    </source>
</evidence>